<organism evidence="1 2">
    <name type="scientific">Coprinopsis marcescibilis</name>
    <name type="common">Agaric fungus</name>
    <name type="synonym">Psathyrella marcescibilis</name>
    <dbReference type="NCBI Taxonomy" id="230819"/>
    <lineage>
        <taxon>Eukaryota</taxon>
        <taxon>Fungi</taxon>
        <taxon>Dikarya</taxon>
        <taxon>Basidiomycota</taxon>
        <taxon>Agaricomycotina</taxon>
        <taxon>Agaricomycetes</taxon>
        <taxon>Agaricomycetidae</taxon>
        <taxon>Agaricales</taxon>
        <taxon>Agaricineae</taxon>
        <taxon>Psathyrellaceae</taxon>
        <taxon>Coprinopsis</taxon>
    </lineage>
</organism>
<sequence length="313" mass="34035">MPESADFANAVQAVIVLNLIEGRIFNISVAPLELAFLVRRGTANTYGGIFYYNNLDDISGHVNQVGTTGVSDNRLAVRFRNKLALFLSTPLSAFSQFVFTETCSLGTDSVPDDPPPVDNAGQWLTWRTIDNRVVGKDVWQRKEAEVRDLTPPSPPSNLTSMTRWLQPAIRNSTSLQVRFLKSYLNAGRFVDTPDASLAPFTMRAFSGNSGQASATSNFAGGVTYQIDLDSRRTFTFSFGFGTSAPDSFKAGVALSDNPQTGFAAASDSGGVAQSDQYRALDDSGKPVLLIIRVTAVASQRPNFVIEEVRYYDA</sequence>
<evidence type="ECO:0000313" key="1">
    <source>
        <dbReference type="EMBL" id="TFK23482.1"/>
    </source>
</evidence>
<dbReference type="EMBL" id="ML210217">
    <property type="protein sequence ID" value="TFK23482.1"/>
    <property type="molecule type" value="Genomic_DNA"/>
</dbReference>
<protein>
    <submittedName>
        <fullName evidence="1">Uncharacterized protein</fullName>
    </submittedName>
</protein>
<keyword evidence="2" id="KW-1185">Reference proteome</keyword>
<reference evidence="1 2" key="1">
    <citation type="journal article" date="2019" name="Nat. Ecol. Evol.">
        <title>Megaphylogeny resolves global patterns of mushroom evolution.</title>
        <authorList>
            <person name="Varga T."/>
            <person name="Krizsan K."/>
            <person name="Foldi C."/>
            <person name="Dima B."/>
            <person name="Sanchez-Garcia M."/>
            <person name="Sanchez-Ramirez S."/>
            <person name="Szollosi G.J."/>
            <person name="Szarkandi J.G."/>
            <person name="Papp V."/>
            <person name="Albert L."/>
            <person name="Andreopoulos W."/>
            <person name="Angelini C."/>
            <person name="Antonin V."/>
            <person name="Barry K.W."/>
            <person name="Bougher N.L."/>
            <person name="Buchanan P."/>
            <person name="Buyck B."/>
            <person name="Bense V."/>
            <person name="Catcheside P."/>
            <person name="Chovatia M."/>
            <person name="Cooper J."/>
            <person name="Damon W."/>
            <person name="Desjardin D."/>
            <person name="Finy P."/>
            <person name="Geml J."/>
            <person name="Haridas S."/>
            <person name="Hughes K."/>
            <person name="Justo A."/>
            <person name="Karasinski D."/>
            <person name="Kautmanova I."/>
            <person name="Kiss B."/>
            <person name="Kocsube S."/>
            <person name="Kotiranta H."/>
            <person name="LaButti K.M."/>
            <person name="Lechner B.E."/>
            <person name="Liimatainen K."/>
            <person name="Lipzen A."/>
            <person name="Lukacs Z."/>
            <person name="Mihaltcheva S."/>
            <person name="Morgado L.N."/>
            <person name="Niskanen T."/>
            <person name="Noordeloos M.E."/>
            <person name="Ohm R.A."/>
            <person name="Ortiz-Santana B."/>
            <person name="Ovrebo C."/>
            <person name="Racz N."/>
            <person name="Riley R."/>
            <person name="Savchenko A."/>
            <person name="Shiryaev A."/>
            <person name="Soop K."/>
            <person name="Spirin V."/>
            <person name="Szebenyi C."/>
            <person name="Tomsovsky M."/>
            <person name="Tulloss R.E."/>
            <person name="Uehling J."/>
            <person name="Grigoriev I.V."/>
            <person name="Vagvolgyi C."/>
            <person name="Papp T."/>
            <person name="Martin F.M."/>
            <person name="Miettinen O."/>
            <person name="Hibbett D.S."/>
            <person name="Nagy L.G."/>
        </authorList>
    </citation>
    <scope>NUCLEOTIDE SEQUENCE [LARGE SCALE GENOMIC DNA]</scope>
    <source>
        <strain evidence="1 2">CBS 121175</strain>
    </source>
</reference>
<proteinExistence type="predicted"/>
<dbReference type="AlphaFoldDB" id="A0A5C3KSJ5"/>
<evidence type="ECO:0000313" key="2">
    <source>
        <dbReference type="Proteomes" id="UP000307440"/>
    </source>
</evidence>
<name>A0A5C3KSJ5_COPMA</name>
<gene>
    <name evidence="1" type="ORF">FA15DRAFT_757171</name>
</gene>
<dbReference type="OrthoDB" id="3025558at2759"/>
<dbReference type="Proteomes" id="UP000307440">
    <property type="component" value="Unassembled WGS sequence"/>
</dbReference>
<accession>A0A5C3KSJ5</accession>